<proteinExistence type="predicted"/>
<dbReference type="EMBL" id="LIAE01009242">
    <property type="protein sequence ID" value="PAV70582.1"/>
    <property type="molecule type" value="Genomic_DNA"/>
</dbReference>
<dbReference type="SUPFAM" id="SSF160472">
    <property type="entry name" value="NMB0513-like"/>
    <property type="match status" value="1"/>
</dbReference>
<comment type="caution">
    <text evidence="1">The sequence shown here is derived from an EMBL/GenBank/DDBJ whole genome shotgun (WGS) entry which is preliminary data.</text>
</comment>
<reference evidence="1 2" key="1">
    <citation type="journal article" date="2017" name="Curr. Biol.">
        <title>Genome architecture and evolution of a unichromosomal asexual nematode.</title>
        <authorList>
            <person name="Fradin H."/>
            <person name="Zegar C."/>
            <person name="Gutwein M."/>
            <person name="Lucas J."/>
            <person name="Kovtun M."/>
            <person name="Corcoran D."/>
            <person name="Baugh L.R."/>
            <person name="Kiontke K."/>
            <person name="Gunsalus K."/>
            <person name="Fitch D.H."/>
            <person name="Piano F."/>
        </authorList>
    </citation>
    <scope>NUCLEOTIDE SEQUENCE [LARGE SCALE GENOMIC DNA]</scope>
    <source>
        <strain evidence="1">PF1309</strain>
    </source>
</reference>
<keyword evidence="2" id="KW-1185">Reference proteome</keyword>
<sequence>MHGEVLFVQLGGVAQLPAPKSITIRGQTVELYTLVLAELILEGRVFLANGDRLKGDVVEQIAAFDSAWPAEQDTDEALFWITKDGVSWVPGGLVWVYKDGSVEDVERRRTLAEGVSMSEVALPYVSLMEKYLSDKCTLGQFVEVFFGRFKNESRVLPEDVYLVLDELFGNLDAFTENEDLLRDDPDYYLNAEQVGHCIRCACESLKK</sequence>
<evidence type="ECO:0000313" key="1">
    <source>
        <dbReference type="EMBL" id="PAV70582.1"/>
    </source>
</evidence>
<dbReference type="Proteomes" id="UP000218231">
    <property type="component" value="Unassembled WGS sequence"/>
</dbReference>
<dbReference type="Gene3D" id="1.10.3510.10">
    <property type="entry name" value="NMB0513-like"/>
    <property type="match status" value="1"/>
</dbReference>
<organism evidence="1 2">
    <name type="scientific">Diploscapter pachys</name>
    <dbReference type="NCBI Taxonomy" id="2018661"/>
    <lineage>
        <taxon>Eukaryota</taxon>
        <taxon>Metazoa</taxon>
        <taxon>Ecdysozoa</taxon>
        <taxon>Nematoda</taxon>
        <taxon>Chromadorea</taxon>
        <taxon>Rhabditida</taxon>
        <taxon>Rhabditina</taxon>
        <taxon>Rhabditomorpha</taxon>
        <taxon>Rhabditoidea</taxon>
        <taxon>Rhabditidae</taxon>
        <taxon>Diploscapter</taxon>
    </lineage>
</organism>
<gene>
    <name evidence="1" type="ORF">WR25_17957</name>
</gene>
<name>A0A2A2K9K6_9BILA</name>
<protein>
    <submittedName>
        <fullName evidence="1">Uncharacterized protein</fullName>
    </submittedName>
</protein>
<dbReference type="InterPro" id="IPR023138">
    <property type="entry name" value="NMB0513-like_sf"/>
</dbReference>
<evidence type="ECO:0000313" key="2">
    <source>
        <dbReference type="Proteomes" id="UP000218231"/>
    </source>
</evidence>
<dbReference type="AlphaFoldDB" id="A0A2A2K9K6"/>
<accession>A0A2A2K9K6</accession>